<evidence type="ECO:0000313" key="1">
    <source>
        <dbReference type="EMBL" id="KAK3331540.1"/>
    </source>
</evidence>
<reference evidence="1" key="2">
    <citation type="submission" date="2023-06" db="EMBL/GenBank/DDBJ databases">
        <authorList>
            <consortium name="Lawrence Berkeley National Laboratory"/>
            <person name="Haridas S."/>
            <person name="Hensen N."/>
            <person name="Bonometti L."/>
            <person name="Westerberg I."/>
            <person name="Brannstrom I.O."/>
            <person name="Guillou S."/>
            <person name="Cros-Aarteil S."/>
            <person name="Calhoun S."/>
            <person name="Kuo A."/>
            <person name="Mondo S."/>
            <person name="Pangilinan J."/>
            <person name="Riley R."/>
            <person name="Labutti K."/>
            <person name="Andreopoulos B."/>
            <person name="Lipzen A."/>
            <person name="Chen C."/>
            <person name="Yanf M."/>
            <person name="Daum C."/>
            <person name="Ng V."/>
            <person name="Clum A."/>
            <person name="Steindorff A."/>
            <person name="Ohm R."/>
            <person name="Martin F."/>
            <person name="Silar P."/>
            <person name="Natvig D."/>
            <person name="Lalanne C."/>
            <person name="Gautier V."/>
            <person name="Ament-Velasquez S.L."/>
            <person name="Kruys A."/>
            <person name="Hutchinson M.I."/>
            <person name="Powell A.J."/>
            <person name="Barry K."/>
            <person name="Miller A.N."/>
            <person name="Grigoriev I.V."/>
            <person name="Debuchy R."/>
            <person name="Gladieux P."/>
            <person name="Thoren M.H."/>
            <person name="Johannesson H."/>
        </authorList>
    </citation>
    <scope>NUCLEOTIDE SEQUENCE</scope>
    <source>
        <strain evidence="1">CBS 118394</strain>
    </source>
</reference>
<dbReference type="Proteomes" id="UP001283341">
    <property type="component" value="Unassembled WGS sequence"/>
</dbReference>
<evidence type="ECO:0000313" key="2">
    <source>
        <dbReference type="Proteomes" id="UP001283341"/>
    </source>
</evidence>
<sequence length="115" mass="12620">MTSTMTDQPRSKIMEENPVGRGLDAFHTSFNLPCAKRKISGTTDALGQLDQEDVQYLTLDLLSTLLNIPATLLLPSKTGRGTLRNDLLKLISAVRVALCNKQSLTARTRCCKVNT</sequence>
<dbReference type="AlphaFoldDB" id="A0AAE0IV66"/>
<name>A0AAE0IV66_9PEZI</name>
<comment type="caution">
    <text evidence="1">The sequence shown here is derived from an EMBL/GenBank/DDBJ whole genome shotgun (WGS) entry which is preliminary data.</text>
</comment>
<accession>A0AAE0IV66</accession>
<protein>
    <submittedName>
        <fullName evidence="1">Uncharacterized protein</fullName>
    </submittedName>
</protein>
<organism evidence="1 2">
    <name type="scientific">Apodospora peruviana</name>
    <dbReference type="NCBI Taxonomy" id="516989"/>
    <lineage>
        <taxon>Eukaryota</taxon>
        <taxon>Fungi</taxon>
        <taxon>Dikarya</taxon>
        <taxon>Ascomycota</taxon>
        <taxon>Pezizomycotina</taxon>
        <taxon>Sordariomycetes</taxon>
        <taxon>Sordariomycetidae</taxon>
        <taxon>Sordariales</taxon>
        <taxon>Lasiosphaeriaceae</taxon>
        <taxon>Apodospora</taxon>
    </lineage>
</organism>
<gene>
    <name evidence="1" type="ORF">B0H66DRAFT_99091</name>
</gene>
<keyword evidence="2" id="KW-1185">Reference proteome</keyword>
<reference evidence="1" key="1">
    <citation type="journal article" date="2023" name="Mol. Phylogenet. Evol.">
        <title>Genome-scale phylogeny and comparative genomics of the fungal order Sordariales.</title>
        <authorList>
            <person name="Hensen N."/>
            <person name="Bonometti L."/>
            <person name="Westerberg I."/>
            <person name="Brannstrom I.O."/>
            <person name="Guillou S."/>
            <person name="Cros-Aarteil S."/>
            <person name="Calhoun S."/>
            <person name="Haridas S."/>
            <person name="Kuo A."/>
            <person name="Mondo S."/>
            <person name="Pangilinan J."/>
            <person name="Riley R."/>
            <person name="LaButti K."/>
            <person name="Andreopoulos B."/>
            <person name="Lipzen A."/>
            <person name="Chen C."/>
            <person name="Yan M."/>
            <person name="Daum C."/>
            <person name="Ng V."/>
            <person name="Clum A."/>
            <person name="Steindorff A."/>
            <person name="Ohm R.A."/>
            <person name="Martin F."/>
            <person name="Silar P."/>
            <person name="Natvig D.O."/>
            <person name="Lalanne C."/>
            <person name="Gautier V."/>
            <person name="Ament-Velasquez S.L."/>
            <person name="Kruys A."/>
            <person name="Hutchinson M.I."/>
            <person name="Powell A.J."/>
            <person name="Barry K."/>
            <person name="Miller A.N."/>
            <person name="Grigoriev I.V."/>
            <person name="Debuchy R."/>
            <person name="Gladieux P."/>
            <person name="Hiltunen Thoren M."/>
            <person name="Johannesson H."/>
        </authorList>
    </citation>
    <scope>NUCLEOTIDE SEQUENCE</scope>
    <source>
        <strain evidence="1">CBS 118394</strain>
    </source>
</reference>
<dbReference type="EMBL" id="JAUEDM010000001">
    <property type="protein sequence ID" value="KAK3331540.1"/>
    <property type="molecule type" value="Genomic_DNA"/>
</dbReference>
<proteinExistence type="predicted"/>